<keyword evidence="2" id="KW-0732">Signal</keyword>
<feature type="domain" description="Deoxyribonuclease NucA/NucB" evidence="3">
    <location>
        <begin position="393"/>
        <end position="471"/>
    </location>
</feature>
<evidence type="ECO:0000256" key="2">
    <source>
        <dbReference type="SAM" id="SignalP"/>
    </source>
</evidence>
<dbReference type="InterPro" id="IPR029476">
    <property type="entry name" value="DNase_NucA_NucB"/>
</dbReference>
<reference evidence="4 5" key="1">
    <citation type="submission" date="2020-08" db="EMBL/GenBank/DDBJ databases">
        <title>Sequencing the genomes of 1000 actinobacteria strains.</title>
        <authorList>
            <person name="Klenk H.-P."/>
        </authorList>
    </citation>
    <scope>NUCLEOTIDE SEQUENCE [LARGE SCALE GENOMIC DNA]</scope>
    <source>
        <strain evidence="4 5">DSM 45084</strain>
    </source>
</reference>
<accession>A0A7W7T270</accession>
<dbReference type="EMBL" id="JACHJS010000001">
    <property type="protein sequence ID" value="MBB4965213.1"/>
    <property type="molecule type" value="Genomic_DNA"/>
</dbReference>
<dbReference type="Proteomes" id="UP000542674">
    <property type="component" value="Unassembled WGS sequence"/>
</dbReference>
<feature type="region of interest" description="Disordered" evidence="1">
    <location>
        <begin position="99"/>
        <end position="118"/>
    </location>
</feature>
<evidence type="ECO:0000313" key="5">
    <source>
        <dbReference type="Proteomes" id="UP000542674"/>
    </source>
</evidence>
<evidence type="ECO:0000313" key="4">
    <source>
        <dbReference type="EMBL" id="MBB4965213.1"/>
    </source>
</evidence>
<dbReference type="AlphaFoldDB" id="A0A7W7T270"/>
<name>A0A7W7T270_9PSEU</name>
<organism evidence="4 5">
    <name type="scientific">Saccharothrix violaceirubra</name>
    <dbReference type="NCBI Taxonomy" id="413306"/>
    <lineage>
        <taxon>Bacteria</taxon>
        <taxon>Bacillati</taxon>
        <taxon>Actinomycetota</taxon>
        <taxon>Actinomycetes</taxon>
        <taxon>Pseudonocardiales</taxon>
        <taxon>Pseudonocardiaceae</taxon>
        <taxon>Saccharothrix</taxon>
    </lineage>
</organism>
<dbReference type="Pfam" id="PF14040">
    <property type="entry name" value="DNase_NucA_NucB"/>
    <property type="match status" value="1"/>
</dbReference>
<gene>
    <name evidence="4" type="ORF">F4559_002572</name>
</gene>
<dbReference type="RefSeq" id="WP_184668654.1">
    <property type="nucleotide sequence ID" value="NZ_BAABAI010000013.1"/>
</dbReference>
<evidence type="ECO:0000259" key="3">
    <source>
        <dbReference type="Pfam" id="PF14040"/>
    </source>
</evidence>
<feature type="region of interest" description="Disordered" evidence="1">
    <location>
        <begin position="340"/>
        <end position="365"/>
    </location>
</feature>
<protein>
    <recommendedName>
        <fullName evidence="3">Deoxyribonuclease NucA/NucB domain-containing protein</fullName>
    </recommendedName>
</protein>
<feature type="signal peptide" evidence="2">
    <location>
        <begin position="1"/>
        <end position="30"/>
    </location>
</feature>
<keyword evidence="5" id="KW-1185">Reference proteome</keyword>
<feature type="chain" id="PRO_5030602525" description="Deoxyribonuclease NucA/NucB domain-containing protein" evidence="2">
    <location>
        <begin position="31"/>
        <end position="474"/>
    </location>
</feature>
<evidence type="ECO:0000256" key="1">
    <source>
        <dbReference type="SAM" id="MobiDB-lite"/>
    </source>
</evidence>
<comment type="caution">
    <text evidence="4">The sequence shown here is derived from an EMBL/GenBank/DDBJ whole genome shotgun (WGS) entry which is preliminary data.</text>
</comment>
<sequence length="474" mass="51974">MWNSRIRRASTAVISAALIVLGGLPVAAHASPADETESAEVYVIEDGETARAVASAADPGAAAKAAGIAPLPQVGDEAVRSEVAVSAAEESYVVDSERFDRGAKPEDPYQYADRDQCRSNEKSDRYQGWIKNRYSYCKVELVYVPVVSCSIFPPRCAVRDEYLAWHTVVGEGKIGSYRADSFDRWARFTIHVSPVTIIGRFGTSGARLAVGMECEGRYRDPVPRTPRAACRTGEENGRDDTVPGWRANGEATIELVSEADKPAAERTAQIAIGIFKPRINLSWQPLGRRNWRMPEGGMRFDSAWYASQATAEQLGSVFDRARSGMSYRLGDPKVAGLAAHIDDARRNPDGTLPPASGKRLPGATADDPIRRLARRAGQAQADRYQDNIDLTRNGYCRTGMPPKPPTGSFDCDEYPFASTCEGAGRAKHEGAQYKDAWSVRWVDSGQNQEGGRRLGRWYANDRLLDTDPFFVTTP</sequence>
<proteinExistence type="predicted"/>